<dbReference type="GeneID" id="20087100"/>
<accession>A0A024TRT2</accession>
<dbReference type="Gene3D" id="2.80.10.50">
    <property type="match status" value="1"/>
</dbReference>
<dbReference type="SUPFAM" id="SSF50370">
    <property type="entry name" value="Ricin B-like lectins"/>
    <property type="match status" value="1"/>
</dbReference>
<dbReference type="VEuPathDB" id="FungiDB:H310_10050"/>
<protein>
    <submittedName>
        <fullName evidence="1">Uncharacterized protein</fullName>
    </submittedName>
</protein>
<proteinExistence type="predicted"/>
<name>A0A024TRT2_9STRA</name>
<sequence>MRAIGLYNEFLSVTGDDNGIEMLDIGATVATVQPHPFIVWTVSRISRDQSTYQLRNNFTHLCLYAHWIVDMGHHFVGGSPCNASDVSQHWRFLQYTTAVSKLLFYELQHAVHGSSQSPWCVRVPSMTANSPNAVLDTCSIGDPTLERHTYFVLLPVLL</sequence>
<evidence type="ECO:0000313" key="1">
    <source>
        <dbReference type="EMBL" id="ETV96733.1"/>
    </source>
</evidence>
<reference evidence="1" key="1">
    <citation type="submission" date="2013-12" db="EMBL/GenBank/DDBJ databases">
        <title>The Genome Sequence of Aphanomyces invadans NJM9701.</title>
        <authorList>
            <consortium name="The Broad Institute Genomics Platform"/>
            <person name="Russ C."/>
            <person name="Tyler B."/>
            <person name="van West P."/>
            <person name="Dieguez-Uribeondo J."/>
            <person name="Young S.K."/>
            <person name="Zeng Q."/>
            <person name="Gargeya S."/>
            <person name="Fitzgerald M."/>
            <person name="Abouelleil A."/>
            <person name="Alvarado L."/>
            <person name="Chapman S.B."/>
            <person name="Gainer-Dewar J."/>
            <person name="Goldberg J."/>
            <person name="Griggs A."/>
            <person name="Gujja S."/>
            <person name="Hansen M."/>
            <person name="Howarth C."/>
            <person name="Imamovic A."/>
            <person name="Ireland A."/>
            <person name="Larimer J."/>
            <person name="McCowan C."/>
            <person name="Murphy C."/>
            <person name="Pearson M."/>
            <person name="Poon T.W."/>
            <person name="Priest M."/>
            <person name="Roberts A."/>
            <person name="Saif S."/>
            <person name="Shea T."/>
            <person name="Sykes S."/>
            <person name="Wortman J."/>
            <person name="Nusbaum C."/>
            <person name="Birren B."/>
        </authorList>
    </citation>
    <scope>NUCLEOTIDE SEQUENCE [LARGE SCALE GENOMIC DNA]</scope>
    <source>
        <strain evidence="1">NJM9701</strain>
    </source>
</reference>
<dbReference type="AlphaFoldDB" id="A0A024TRT2"/>
<gene>
    <name evidence="1" type="ORF">H310_10050</name>
</gene>
<organism evidence="1">
    <name type="scientific">Aphanomyces invadans</name>
    <dbReference type="NCBI Taxonomy" id="157072"/>
    <lineage>
        <taxon>Eukaryota</taxon>
        <taxon>Sar</taxon>
        <taxon>Stramenopiles</taxon>
        <taxon>Oomycota</taxon>
        <taxon>Saprolegniomycetes</taxon>
        <taxon>Saprolegniales</taxon>
        <taxon>Verrucalvaceae</taxon>
        <taxon>Aphanomyces</taxon>
    </lineage>
</organism>
<dbReference type="EMBL" id="KI913975">
    <property type="protein sequence ID" value="ETV96733.1"/>
    <property type="molecule type" value="Genomic_DNA"/>
</dbReference>
<dbReference type="InterPro" id="IPR035992">
    <property type="entry name" value="Ricin_B-like_lectins"/>
</dbReference>
<dbReference type="RefSeq" id="XP_008874510.1">
    <property type="nucleotide sequence ID" value="XM_008876288.1"/>
</dbReference>